<feature type="compositionally biased region" description="Basic and acidic residues" evidence="6">
    <location>
        <begin position="1006"/>
        <end position="1018"/>
    </location>
</feature>
<feature type="domain" description="Dendritic cell-specific transmembrane protein-like" evidence="8">
    <location>
        <begin position="429"/>
        <end position="621"/>
    </location>
</feature>
<evidence type="ECO:0000256" key="5">
    <source>
        <dbReference type="SAM" id="Coils"/>
    </source>
</evidence>
<evidence type="ECO:0000256" key="4">
    <source>
        <dbReference type="ARBA" id="ARBA00023136"/>
    </source>
</evidence>
<feature type="compositionally biased region" description="Low complexity" evidence="6">
    <location>
        <begin position="939"/>
        <end position="948"/>
    </location>
</feature>
<dbReference type="Pfam" id="PF26037">
    <property type="entry name" value="zf-RING_DCST1_C"/>
    <property type="match status" value="1"/>
</dbReference>
<comment type="caution">
    <text evidence="10">The sequence shown here is derived from an EMBL/GenBank/DDBJ whole genome shotgun (WGS) entry which is preliminary data.</text>
</comment>
<feature type="compositionally biased region" description="Basic residues" evidence="6">
    <location>
        <begin position="758"/>
        <end position="767"/>
    </location>
</feature>
<evidence type="ECO:0000256" key="6">
    <source>
        <dbReference type="SAM" id="MobiDB-lite"/>
    </source>
</evidence>
<feature type="region of interest" description="Disordered" evidence="6">
    <location>
        <begin position="934"/>
        <end position="1084"/>
    </location>
</feature>
<feature type="transmembrane region" description="Helical" evidence="7">
    <location>
        <begin position="111"/>
        <end position="131"/>
    </location>
</feature>
<keyword evidence="4 7" id="KW-0472">Membrane</keyword>
<feature type="transmembrane region" description="Helical" evidence="7">
    <location>
        <begin position="480"/>
        <end position="500"/>
    </location>
</feature>
<feature type="transmembrane region" description="Helical" evidence="7">
    <location>
        <begin position="397"/>
        <end position="418"/>
    </location>
</feature>
<comment type="subcellular location">
    <subcellularLocation>
        <location evidence="1">Membrane</location>
        <topology evidence="1">Multi-pass membrane protein</topology>
    </subcellularLocation>
</comment>
<evidence type="ECO:0000313" key="10">
    <source>
        <dbReference type="EMBL" id="KAK6618648.1"/>
    </source>
</evidence>
<feature type="domain" description="E3 ubiquitin-protein ligase DCST1-like C-terminal" evidence="9">
    <location>
        <begin position="659"/>
        <end position="702"/>
    </location>
</feature>
<feature type="region of interest" description="Disordered" evidence="6">
    <location>
        <begin position="707"/>
        <end position="873"/>
    </location>
</feature>
<evidence type="ECO:0000313" key="11">
    <source>
        <dbReference type="Proteomes" id="UP001372834"/>
    </source>
</evidence>
<keyword evidence="5" id="KW-0175">Coiled coil</keyword>
<organism evidence="10 11">
    <name type="scientific">Polyplax serrata</name>
    <name type="common">Common mouse louse</name>
    <dbReference type="NCBI Taxonomy" id="468196"/>
    <lineage>
        <taxon>Eukaryota</taxon>
        <taxon>Metazoa</taxon>
        <taxon>Ecdysozoa</taxon>
        <taxon>Arthropoda</taxon>
        <taxon>Hexapoda</taxon>
        <taxon>Insecta</taxon>
        <taxon>Pterygota</taxon>
        <taxon>Neoptera</taxon>
        <taxon>Paraneoptera</taxon>
        <taxon>Psocodea</taxon>
        <taxon>Troctomorpha</taxon>
        <taxon>Phthiraptera</taxon>
        <taxon>Anoplura</taxon>
        <taxon>Polyplacidae</taxon>
        <taxon>Polyplax</taxon>
    </lineage>
</organism>
<keyword evidence="2 7" id="KW-0812">Transmembrane</keyword>
<reference evidence="10 11" key="1">
    <citation type="submission" date="2023-10" db="EMBL/GenBank/DDBJ databases">
        <title>Genomes of two closely related lineages of the louse Polyplax serrata with different host specificities.</title>
        <authorList>
            <person name="Martinu J."/>
            <person name="Tarabai H."/>
            <person name="Stefka J."/>
            <person name="Hypsa V."/>
        </authorList>
    </citation>
    <scope>NUCLEOTIDE SEQUENCE [LARGE SCALE GENOMIC DNA]</scope>
    <source>
        <strain evidence="10">HR10_N</strain>
    </source>
</reference>
<evidence type="ECO:0000256" key="1">
    <source>
        <dbReference type="ARBA" id="ARBA00004141"/>
    </source>
</evidence>
<feature type="compositionally biased region" description="Basic residues" evidence="6">
    <location>
        <begin position="729"/>
        <end position="740"/>
    </location>
</feature>
<feature type="compositionally biased region" description="Basic and acidic residues" evidence="6">
    <location>
        <begin position="712"/>
        <end position="728"/>
    </location>
</feature>
<dbReference type="InterPro" id="IPR058842">
    <property type="entry name" value="DCST1_C"/>
</dbReference>
<dbReference type="Pfam" id="PF07782">
    <property type="entry name" value="DC_STAMP"/>
    <property type="match status" value="1"/>
</dbReference>
<dbReference type="GO" id="GO:0016020">
    <property type="term" value="C:membrane"/>
    <property type="evidence" value="ECO:0007669"/>
    <property type="project" value="UniProtKB-SubCell"/>
</dbReference>
<dbReference type="AlphaFoldDB" id="A0AAN8RZ44"/>
<feature type="compositionally biased region" description="Basic and acidic residues" evidence="6">
    <location>
        <begin position="1072"/>
        <end position="1084"/>
    </location>
</feature>
<keyword evidence="3 7" id="KW-1133">Transmembrane helix</keyword>
<evidence type="ECO:0000259" key="9">
    <source>
        <dbReference type="Pfam" id="PF26037"/>
    </source>
</evidence>
<dbReference type="Pfam" id="PF26039">
    <property type="entry name" value="Dcst2"/>
    <property type="match status" value="1"/>
</dbReference>
<gene>
    <name evidence="10" type="ORF">RUM43_013039</name>
</gene>
<evidence type="ECO:0008006" key="12">
    <source>
        <dbReference type="Google" id="ProtNLM"/>
    </source>
</evidence>
<dbReference type="Proteomes" id="UP001372834">
    <property type="component" value="Unassembled WGS sequence"/>
</dbReference>
<evidence type="ECO:0000256" key="3">
    <source>
        <dbReference type="ARBA" id="ARBA00022989"/>
    </source>
</evidence>
<feature type="coiled-coil region" evidence="5">
    <location>
        <begin position="173"/>
        <end position="226"/>
    </location>
</feature>
<feature type="compositionally biased region" description="Polar residues" evidence="6">
    <location>
        <begin position="1021"/>
        <end position="1038"/>
    </location>
</feature>
<dbReference type="InterPro" id="IPR051856">
    <property type="entry name" value="CSR-E3_Ligase_Protein"/>
</dbReference>
<dbReference type="PANTHER" id="PTHR21041:SF9">
    <property type="entry name" value="DENDRITIC CELL-SPECIFIC TRANSMEMBRANE PROTEIN-LIKE DOMAIN-CONTAINING PROTEIN"/>
    <property type="match status" value="1"/>
</dbReference>
<accession>A0AAN8RZ44</accession>
<feature type="compositionally biased region" description="Acidic residues" evidence="6">
    <location>
        <begin position="788"/>
        <end position="800"/>
    </location>
</feature>
<protein>
    <recommendedName>
        <fullName evidence="12">Dendritic cell-specific transmembrane protein-like domain-containing protein</fullName>
    </recommendedName>
</protein>
<feature type="compositionally biased region" description="Basic and acidic residues" evidence="6">
    <location>
        <begin position="817"/>
        <end position="844"/>
    </location>
</feature>
<dbReference type="InterPro" id="IPR012858">
    <property type="entry name" value="DC_STAMP-like"/>
</dbReference>
<evidence type="ECO:0000259" key="8">
    <source>
        <dbReference type="Pfam" id="PF07782"/>
    </source>
</evidence>
<evidence type="ECO:0000256" key="2">
    <source>
        <dbReference type="ARBA" id="ARBA00022692"/>
    </source>
</evidence>
<evidence type="ECO:0000256" key="7">
    <source>
        <dbReference type="SAM" id="Phobius"/>
    </source>
</evidence>
<feature type="compositionally biased region" description="Polar residues" evidence="6">
    <location>
        <begin position="961"/>
        <end position="971"/>
    </location>
</feature>
<feature type="compositionally biased region" description="Low complexity" evidence="6">
    <location>
        <begin position="772"/>
        <end position="783"/>
    </location>
</feature>
<proteinExistence type="predicted"/>
<dbReference type="PANTHER" id="PTHR21041">
    <property type="entry name" value="DENDRITIC CELL-SPECIFIC TRANSMEMBRANE PROTEIN"/>
    <property type="match status" value="1"/>
</dbReference>
<sequence>MTNCQNKFYISLAAEALALRKKFKLYVLEKEYYKTGKTGNKCLCPKIITNGNVSYCGHHSNVRNKFFDRFLMEDSMQNFILKSILGFLGGILLTYICFMFFVFSLNFTLKRATYICIGLGVILSLGLAFSVKIRCTVFLCIPQLFSKRGRQALLAYAFILALSGPAKNTLHNVEVMSESLACGQEQIKEAENELLKCVQRPNAAAKKSLEKLLEKLNNAVKNFRKFILQFYRTCFDVCEYTLTHKSALAVKKNISDVETLFRSQKWSYSIAVLCNNEMGEPKQRCHNLLEETKENCESSDSLLFWKLLCSISPRKRDLICGSSTGRFCYPAEYPQEFSIDYLQRQLENFKRRALNILYVKVHVRQTYMQSNRSNTLHEEYQGMATEIRQKTDQFLQYFDFMSVIFGIFILVLFVKVIIYRHKFLTEDHYDNRFITPDFVDIDNTRAEFQMETILPLKPRERTQYIKVTSIRLVPCEKVRLLSSIIFLIFATFKIVIHMLTDSSLYWILSSVRRNERLLYMSSLKEQQPEVVVRINGKGIVAAIFQNISYAVKKQFTLPKLDPTPCLPDPVPPDWNRYYQILALVLICWLLAMFEPYGLRLRHTVMVTYHPDRARERAIWLYNRIISNRNSYVKVARREMRRKYKNTVEVPKLRRESPGVCLLCRGKITANDNHFKCPTEKCVGVFCKDCFEILKYCSICTDPSKYGDMSDLSEEKDSSSDDGYTDTKEKKKNQKERKKSPVKNAESVKAIFQKDSRRPAKSPKKSHLKPVMSRSTTNRTTRSTISDLESSEWESPGEVEDVLEHMEHLTRKVAKQGETSKSKVQGKECEKKSHDDRGQHSKMEEQTPGTSQQARYDVSKKEMNRNQSKTNLKEKLEIRLSERFSQKRMTPESSSILLKVQKRKQPDFLFKPLKKTDTIGSFLRVRSSVELLDKFHSSKSRNSSMKSFKGTGLKSVEEFENDSNSKSNTSRSVRGPSMSEDFYRLLHPKRKIQEETEQQSVTSNTGVHKDAEPENDGRPESSGLQSRTSQMNISNSSLKRATPLKEGTNKEGSNPRLSAQKRLSWAPDLLSDLPKRHSDGSSDSI</sequence>
<name>A0AAN8RZ44_POLSC</name>
<dbReference type="EMBL" id="JAWJWE010000041">
    <property type="protein sequence ID" value="KAK6618648.1"/>
    <property type="molecule type" value="Genomic_DNA"/>
</dbReference>
<feature type="transmembrane region" description="Helical" evidence="7">
    <location>
        <begin position="79"/>
        <end position="105"/>
    </location>
</feature>